<evidence type="ECO:0000313" key="10">
    <source>
        <dbReference type="EMBL" id="WBW70754.1"/>
    </source>
</evidence>
<dbReference type="CDD" id="cd01285">
    <property type="entry name" value="nucleoside_deaminase"/>
    <property type="match status" value="1"/>
</dbReference>
<dbReference type="GO" id="GO:0005737">
    <property type="term" value="C:cytoplasm"/>
    <property type="evidence" value="ECO:0007669"/>
    <property type="project" value="TreeGrafter"/>
</dbReference>
<evidence type="ECO:0000256" key="2">
    <source>
        <dbReference type="ARBA" id="ARBA00010669"/>
    </source>
</evidence>
<dbReference type="GO" id="GO:0008270">
    <property type="term" value="F:zinc ion binding"/>
    <property type="evidence" value="ECO:0007669"/>
    <property type="project" value="InterPro"/>
</dbReference>
<keyword evidence="5" id="KW-0479">Metal-binding</keyword>
<evidence type="ECO:0000256" key="3">
    <source>
        <dbReference type="ARBA" id="ARBA00012740"/>
    </source>
</evidence>
<dbReference type="GeneID" id="80874143"/>
<feature type="domain" description="CMP/dCMP-type deaminase" evidence="9">
    <location>
        <begin position="215"/>
        <end position="325"/>
    </location>
</feature>
<evidence type="ECO:0000256" key="6">
    <source>
        <dbReference type="ARBA" id="ARBA00022801"/>
    </source>
</evidence>
<dbReference type="SUPFAM" id="SSF52540">
    <property type="entry name" value="P-loop containing nucleoside triphosphate hydrolases"/>
    <property type="match status" value="1"/>
</dbReference>
<comment type="similarity">
    <text evidence="2">Belongs to the cytidine and deoxycytidylate deaminase family. ADAT2 subfamily.</text>
</comment>
<keyword evidence="7" id="KW-0862">Zinc</keyword>
<dbReference type="InterPro" id="IPR002125">
    <property type="entry name" value="CMP_dCMP_dom"/>
</dbReference>
<evidence type="ECO:0000256" key="4">
    <source>
        <dbReference type="ARBA" id="ARBA00022694"/>
    </source>
</evidence>
<protein>
    <recommendedName>
        <fullName evidence="3">tRNA(adenine(34)) deaminase</fullName>
        <ecNumber evidence="3">3.5.4.33</ecNumber>
    </recommendedName>
</protein>
<evidence type="ECO:0000256" key="1">
    <source>
        <dbReference type="ARBA" id="ARBA00001947"/>
    </source>
</evidence>
<dbReference type="RefSeq" id="XP_056034997.1">
    <property type="nucleotide sequence ID" value="XM_056179454.1"/>
</dbReference>
<comment type="catalytic activity">
    <reaction evidence="8">
        <text>adenosine(34) in tRNA + H2O + H(+) = inosine(34) in tRNA + NH4(+)</text>
        <dbReference type="Rhea" id="RHEA:43168"/>
        <dbReference type="Rhea" id="RHEA-COMP:10373"/>
        <dbReference type="Rhea" id="RHEA-COMP:10374"/>
        <dbReference type="ChEBI" id="CHEBI:15377"/>
        <dbReference type="ChEBI" id="CHEBI:15378"/>
        <dbReference type="ChEBI" id="CHEBI:28938"/>
        <dbReference type="ChEBI" id="CHEBI:74411"/>
        <dbReference type="ChEBI" id="CHEBI:82852"/>
        <dbReference type="EC" id="3.5.4.33"/>
    </reaction>
</comment>
<organism evidence="10 11">
    <name type="scientific">Schizosaccharomyces osmophilus</name>
    <dbReference type="NCBI Taxonomy" id="2545709"/>
    <lineage>
        <taxon>Eukaryota</taxon>
        <taxon>Fungi</taxon>
        <taxon>Dikarya</taxon>
        <taxon>Ascomycota</taxon>
        <taxon>Taphrinomycotina</taxon>
        <taxon>Schizosaccharomycetes</taxon>
        <taxon>Schizosaccharomycetales</taxon>
        <taxon>Schizosaccharomycetaceae</taxon>
        <taxon>Schizosaccharomyces</taxon>
    </lineage>
</organism>
<keyword evidence="4" id="KW-0819">tRNA processing</keyword>
<dbReference type="GO" id="GO:0005634">
    <property type="term" value="C:nucleus"/>
    <property type="evidence" value="ECO:0007669"/>
    <property type="project" value="TreeGrafter"/>
</dbReference>
<dbReference type="PROSITE" id="PS00903">
    <property type="entry name" value="CYT_DCMP_DEAMINASES_1"/>
    <property type="match status" value="1"/>
</dbReference>
<sequence>MDNMKASKSESIIIAIAGGPYAGKKRLCNELLTRLEALSPSTKAHILHLSSFMYPEQTDRYSLNSYDIKAYKETLVAIQGGKERIPLPDGKELCFSPDRDRVVFTEGYYLLLPELLPSYTSKLFVYADGDTRLERSVIRRVCGDHEILAEVLDDFVQNAKPAYEMAIHPTRENADIILPQRANIQSALLFVSQHLQDLLEELNQPKLTSSVQYDPLHEKYMKLAHEMAETSLANREVPVGCVFVYKGEVIGKGYNQTNCSLSGIRHAEIIAIEQILEKYPSSVFSETTLYVTVEPCLMCAAALKQLHIEAVYFGCGNDRFGGCGSVFSINKDPSIDPKYSVYPGLFRPEAVMLMRRFYVQENAKAPVPQAKKQRILKHNIEQMDLTRYV</sequence>
<name>A0AAE9W6B0_9SCHI</name>
<evidence type="ECO:0000259" key="9">
    <source>
        <dbReference type="PROSITE" id="PS51747"/>
    </source>
</evidence>
<evidence type="ECO:0000256" key="8">
    <source>
        <dbReference type="ARBA" id="ARBA00048045"/>
    </source>
</evidence>
<comment type="cofactor">
    <cofactor evidence="1">
        <name>Zn(2+)</name>
        <dbReference type="ChEBI" id="CHEBI:29105"/>
    </cofactor>
</comment>
<dbReference type="AlphaFoldDB" id="A0AAE9W6B0"/>
<dbReference type="InterPro" id="IPR016193">
    <property type="entry name" value="Cytidine_deaminase-like"/>
</dbReference>
<dbReference type="InterPro" id="IPR027417">
    <property type="entry name" value="P-loop_NTPase"/>
</dbReference>
<dbReference type="Gene3D" id="3.40.140.10">
    <property type="entry name" value="Cytidine Deaminase, domain 2"/>
    <property type="match status" value="1"/>
</dbReference>
<dbReference type="FunFam" id="3.40.140.10:FF:000039">
    <property type="entry name" value="tRNA-specific adenosine deaminase"/>
    <property type="match status" value="1"/>
</dbReference>
<accession>A0AAE9W6B0</accession>
<dbReference type="GO" id="GO:0052717">
    <property type="term" value="F:tRNA-specific adenosine-34 deaminase activity"/>
    <property type="evidence" value="ECO:0007669"/>
    <property type="project" value="UniProtKB-EC"/>
</dbReference>
<dbReference type="SUPFAM" id="SSF53927">
    <property type="entry name" value="Cytidine deaminase-like"/>
    <property type="match status" value="1"/>
</dbReference>
<dbReference type="InterPro" id="IPR016192">
    <property type="entry name" value="APOBEC/CMP_deaminase_Zn-bd"/>
</dbReference>
<evidence type="ECO:0000313" key="11">
    <source>
        <dbReference type="Proteomes" id="UP001212411"/>
    </source>
</evidence>
<dbReference type="Gene3D" id="3.40.50.300">
    <property type="entry name" value="P-loop containing nucleotide triphosphate hydrolases"/>
    <property type="match status" value="1"/>
</dbReference>
<reference evidence="10 11" key="1">
    <citation type="journal article" date="2023" name="G3 (Bethesda)">
        <title>A high-quality reference genome for the fission yeast Schizosaccharomyces osmophilus.</title>
        <authorList>
            <person name="Jia G.S."/>
            <person name="Zhang W.C."/>
            <person name="Liang Y."/>
            <person name="Liu X.H."/>
            <person name="Rhind N."/>
            <person name="Pidoux A."/>
            <person name="Brysch-Herzberg M."/>
            <person name="Du L.L."/>
        </authorList>
    </citation>
    <scope>NUCLEOTIDE SEQUENCE [LARGE SCALE GENOMIC DNA]</scope>
    <source>
        <strain evidence="10 11">CBS 15793</strain>
    </source>
</reference>
<dbReference type="PANTHER" id="PTHR11079">
    <property type="entry name" value="CYTOSINE DEAMINASE FAMILY MEMBER"/>
    <property type="match status" value="1"/>
</dbReference>
<dbReference type="Proteomes" id="UP001212411">
    <property type="component" value="Chromosome 1"/>
</dbReference>
<dbReference type="KEGG" id="som:SOMG_00660"/>
<evidence type="ECO:0000256" key="5">
    <source>
        <dbReference type="ARBA" id="ARBA00022723"/>
    </source>
</evidence>
<dbReference type="EMBL" id="CP115611">
    <property type="protein sequence ID" value="WBW70754.1"/>
    <property type="molecule type" value="Genomic_DNA"/>
</dbReference>
<dbReference type="PROSITE" id="PS51747">
    <property type="entry name" value="CYT_DCMP_DEAMINASES_2"/>
    <property type="match status" value="1"/>
</dbReference>
<keyword evidence="11" id="KW-1185">Reference proteome</keyword>
<gene>
    <name evidence="10" type="primary">tad2</name>
    <name evidence="10" type="ORF">SOMG_00660</name>
</gene>
<proteinExistence type="inferred from homology"/>
<dbReference type="PANTHER" id="PTHR11079:SF149">
    <property type="entry name" value="TRNA-SPECIFIC ADENOSINE DEAMINASE 2"/>
    <property type="match status" value="1"/>
</dbReference>
<dbReference type="GO" id="GO:0052718">
    <property type="term" value="C:tRNA-specific adenosine-34 deaminase complex"/>
    <property type="evidence" value="ECO:0007669"/>
    <property type="project" value="UniProtKB-ARBA"/>
</dbReference>
<keyword evidence="6" id="KW-0378">Hydrolase</keyword>
<dbReference type="GO" id="GO:0002100">
    <property type="term" value="P:tRNA wobble adenosine to inosine editing"/>
    <property type="evidence" value="ECO:0007669"/>
    <property type="project" value="TreeGrafter"/>
</dbReference>
<dbReference type="EC" id="3.5.4.33" evidence="3"/>
<evidence type="ECO:0000256" key="7">
    <source>
        <dbReference type="ARBA" id="ARBA00022833"/>
    </source>
</evidence>
<dbReference type="Pfam" id="PF00383">
    <property type="entry name" value="dCMP_cyt_deam_1"/>
    <property type="match status" value="1"/>
</dbReference>